<dbReference type="Pfam" id="PF00155">
    <property type="entry name" value="Aminotran_1_2"/>
    <property type="match status" value="1"/>
</dbReference>
<dbReference type="InterPro" id="IPR015424">
    <property type="entry name" value="PyrdxlP-dep_Trfase"/>
</dbReference>
<evidence type="ECO:0000256" key="4">
    <source>
        <dbReference type="ARBA" id="ARBA00022898"/>
    </source>
</evidence>
<dbReference type="GO" id="GO:0030170">
    <property type="term" value="F:pyridoxal phosphate binding"/>
    <property type="evidence" value="ECO:0007669"/>
    <property type="project" value="InterPro"/>
</dbReference>
<name>A0A8K0R759_9PLEO</name>
<evidence type="ECO:0000313" key="6">
    <source>
        <dbReference type="EMBL" id="KAH7089174.1"/>
    </source>
</evidence>
<protein>
    <submittedName>
        <fullName evidence="6">Pyridoxal phosphate-dependent transferase</fullName>
    </submittedName>
</protein>
<dbReference type="Gene3D" id="3.40.640.10">
    <property type="entry name" value="Type I PLP-dependent aspartate aminotransferase-like (Major domain)"/>
    <property type="match status" value="1"/>
</dbReference>
<feature type="domain" description="Aminotransferase class I/classII large" evidence="5">
    <location>
        <begin position="51"/>
        <end position="415"/>
    </location>
</feature>
<proteinExistence type="inferred from homology"/>
<evidence type="ECO:0000256" key="1">
    <source>
        <dbReference type="ARBA" id="ARBA00001933"/>
    </source>
</evidence>
<dbReference type="PANTHER" id="PTHR13693:SF77">
    <property type="entry name" value="8-AMINO-7-OXONONANOATE SYNTHASE"/>
    <property type="match status" value="1"/>
</dbReference>
<evidence type="ECO:0000256" key="2">
    <source>
        <dbReference type="ARBA" id="ARBA00010008"/>
    </source>
</evidence>
<sequence>MTPAQSIEIQYSGMDSSLKKFMLEHQLQNSLDRRQAKSTLRSLTLSQSSHVDFSSNDFLSLAGLPKLKAAFIAEVQTTDTPLGSGGSRLLDGNSEYAERLEREIAEFHGAEAGLLFNSGFDANAGFFACVPQPGDIIVYDELIHASVHDGIRLSRAAKALSFQHNSLHDLEQVLRRQVQESQEWKEKKCNVLVAIEAVYSMDGDIGKLKEILDMVDAVLGNERGCVIIDEAHSTGVLGPYGAGLVSLLGLQSRVFARLHTFGKSMAGNGAIILGSHTLRRFLINYARPLIYSTFMSYPSLALIRTAYGLLKSGSTSAMQNQLHFLVRSFFRNLCKAQESSGAFRRFLNIPPGCPESPIFAIRLVEPKSLAHFLQNQGYMVRAVVPPTVPPGAQRIRVCIHAGNTMAELEGLINALAAWCEAQEGAHGEQEGASRAIQSRL</sequence>
<keyword evidence="3 6" id="KW-0808">Transferase</keyword>
<evidence type="ECO:0000259" key="5">
    <source>
        <dbReference type="Pfam" id="PF00155"/>
    </source>
</evidence>
<dbReference type="PANTHER" id="PTHR13693">
    <property type="entry name" value="CLASS II AMINOTRANSFERASE/8-AMINO-7-OXONONANOATE SYNTHASE"/>
    <property type="match status" value="1"/>
</dbReference>
<keyword evidence="7" id="KW-1185">Reference proteome</keyword>
<dbReference type="InterPro" id="IPR015422">
    <property type="entry name" value="PyrdxlP-dep_Trfase_small"/>
</dbReference>
<dbReference type="AlphaFoldDB" id="A0A8K0R759"/>
<evidence type="ECO:0000313" key="7">
    <source>
        <dbReference type="Proteomes" id="UP000813461"/>
    </source>
</evidence>
<dbReference type="Gene3D" id="3.90.1150.10">
    <property type="entry name" value="Aspartate Aminotransferase, domain 1"/>
    <property type="match status" value="1"/>
</dbReference>
<dbReference type="OrthoDB" id="2382073at2759"/>
<comment type="similarity">
    <text evidence="2">Belongs to the class-II pyridoxal-phosphate-dependent aminotransferase family. BioF subfamily.</text>
</comment>
<dbReference type="Proteomes" id="UP000813461">
    <property type="component" value="Unassembled WGS sequence"/>
</dbReference>
<dbReference type="InterPro" id="IPR015421">
    <property type="entry name" value="PyrdxlP-dep_Trfase_major"/>
</dbReference>
<dbReference type="GO" id="GO:0016740">
    <property type="term" value="F:transferase activity"/>
    <property type="evidence" value="ECO:0007669"/>
    <property type="project" value="UniProtKB-KW"/>
</dbReference>
<dbReference type="EMBL" id="JAGMVJ010000007">
    <property type="protein sequence ID" value="KAH7089174.1"/>
    <property type="molecule type" value="Genomic_DNA"/>
</dbReference>
<dbReference type="InterPro" id="IPR050087">
    <property type="entry name" value="AON_synthase_class-II"/>
</dbReference>
<comment type="cofactor">
    <cofactor evidence="1">
        <name>pyridoxal 5'-phosphate</name>
        <dbReference type="ChEBI" id="CHEBI:597326"/>
    </cofactor>
</comment>
<dbReference type="GO" id="GO:0009102">
    <property type="term" value="P:biotin biosynthetic process"/>
    <property type="evidence" value="ECO:0007669"/>
    <property type="project" value="TreeGrafter"/>
</dbReference>
<dbReference type="SUPFAM" id="SSF53383">
    <property type="entry name" value="PLP-dependent transferases"/>
    <property type="match status" value="1"/>
</dbReference>
<reference evidence="6" key="1">
    <citation type="journal article" date="2021" name="Nat. Commun.">
        <title>Genetic determinants of endophytism in the Arabidopsis root mycobiome.</title>
        <authorList>
            <person name="Mesny F."/>
            <person name="Miyauchi S."/>
            <person name="Thiergart T."/>
            <person name="Pickel B."/>
            <person name="Atanasova L."/>
            <person name="Karlsson M."/>
            <person name="Huettel B."/>
            <person name="Barry K.W."/>
            <person name="Haridas S."/>
            <person name="Chen C."/>
            <person name="Bauer D."/>
            <person name="Andreopoulos W."/>
            <person name="Pangilinan J."/>
            <person name="LaButti K."/>
            <person name="Riley R."/>
            <person name="Lipzen A."/>
            <person name="Clum A."/>
            <person name="Drula E."/>
            <person name="Henrissat B."/>
            <person name="Kohler A."/>
            <person name="Grigoriev I.V."/>
            <person name="Martin F.M."/>
            <person name="Hacquard S."/>
        </authorList>
    </citation>
    <scope>NUCLEOTIDE SEQUENCE</scope>
    <source>
        <strain evidence="6">MPI-SDFR-AT-0120</strain>
    </source>
</reference>
<gene>
    <name evidence="6" type="ORF">FB567DRAFT_523195</name>
</gene>
<dbReference type="InterPro" id="IPR004839">
    <property type="entry name" value="Aminotransferase_I/II_large"/>
</dbReference>
<keyword evidence="4" id="KW-0663">Pyridoxal phosphate</keyword>
<comment type="caution">
    <text evidence="6">The sequence shown here is derived from an EMBL/GenBank/DDBJ whole genome shotgun (WGS) entry which is preliminary data.</text>
</comment>
<accession>A0A8K0R759</accession>
<evidence type="ECO:0000256" key="3">
    <source>
        <dbReference type="ARBA" id="ARBA00022679"/>
    </source>
</evidence>
<organism evidence="6 7">
    <name type="scientific">Paraphoma chrysanthemicola</name>
    <dbReference type="NCBI Taxonomy" id="798071"/>
    <lineage>
        <taxon>Eukaryota</taxon>
        <taxon>Fungi</taxon>
        <taxon>Dikarya</taxon>
        <taxon>Ascomycota</taxon>
        <taxon>Pezizomycotina</taxon>
        <taxon>Dothideomycetes</taxon>
        <taxon>Pleosporomycetidae</taxon>
        <taxon>Pleosporales</taxon>
        <taxon>Pleosporineae</taxon>
        <taxon>Phaeosphaeriaceae</taxon>
        <taxon>Paraphoma</taxon>
    </lineage>
</organism>